<feature type="signal peptide" evidence="1">
    <location>
        <begin position="1"/>
        <end position="22"/>
    </location>
</feature>
<evidence type="ECO:0000256" key="1">
    <source>
        <dbReference type="SAM" id="SignalP"/>
    </source>
</evidence>
<dbReference type="InterPro" id="IPR024361">
    <property type="entry name" value="BACON"/>
</dbReference>
<dbReference type="Proteomes" id="UP000602057">
    <property type="component" value="Unassembled WGS sequence"/>
</dbReference>
<reference evidence="3" key="2">
    <citation type="submission" date="2020-09" db="EMBL/GenBank/DDBJ databases">
        <authorList>
            <person name="Wu Z."/>
        </authorList>
    </citation>
    <scope>NUCLEOTIDE SEQUENCE</scope>
    <source>
        <strain evidence="3">SC17</strain>
    </source>
</reference>
<evidence type="ECO:0000259" key="2">
    <source>
        <dbReference type="PROSITE" id="PS51723"/>
    </source>
</evidence>
<dbReference type="InterPro" id="IPR031161">
    <property type="entry name" value="Peptidase_M60_dom"/>
</dbReference>
<reference evidence="3" key="1">
    <citation type="journal article" date="2013" name="Int. J. Syst. Evol. Microbiol.">
        <title>Aestuariibaculum suncheonense gen. nov., sp. nov., a marine bacterium of the family Flavobacteriaceae isolated from a tidal flat and emended descriptions of the genera Gaetbulibacter and Tamlana.</title>
        <authorList>
            <person name="Jeong S.H."/>
            <person name="Park M.S."/>
            <person name="Jin H.M."/>
            <person name="Lee K."/>
            <person name="Park W."/>
            <person name="Jeon C.O."/>
        </authorList>
    </citation>
    <scope>NUCLEOTIDE SEQUENCE</scope>
    <source>
        <strain evidence="3">SC17</strain>
    </source>
</reference>
<protein>
    <recommendedName>
        <fullName evidence="2">Peptidase M60 domain-containing protein</fullName>
    </recommendedName>
</protein>
<dbReference type="CDD" id="cd14948">
    <property type="entry name" value="BACON"/>
    <property type="match status" value="1"/>
</dbReference>
<keyword evidence="4" id="KW-1185">Reference proteome</keyword>
<dbReference type="Gene3D" id="2.60.40.10">
    <property type="entry name" value="Immunoglobulins"/>
    <property type="match status" value="1"/>
</dbReference>
<evidence type="ECO:0000313" key="4">
    <source>
        <dbReference type="Proteomes" id="UP000602057"/>
    </source>
</evidence>
<organism evidence="3 4">
    <name type="scientific">Aestuariibaculum suncheonense</name>
    <dbReference type="NCBI Taxonomy" id="1028745"/>
    <lineage>
        <taxon>Bacteria</taxon>
        <taxon>Pseudomonadati</taxon>
        <taxon>Bacteroidota</taxon>
        <taxon>Flavobacteriia</taxon>
        <taxon>Flavobacteriales</taxon>
        <taxon>Flavobacteriaceae</taxon>
    </lineage>
</organism>
<keyword evidence="1" id="KW-0732">Signal</keyword>
<proteinExistence type="predicted"/>
<dbReference type="PROSITE" id="PS51723">
    <property type="entry name" value="PEPTIDASE_M60"/>
    <property type="match status" value="1"/>
</dbReference>
<dbReference type="Gene3D" id="2.60.120.1250">
    <property type="entry name" value="Peptidase M60, enhancin-like domain 1"/>
    <property type="match status" value="1"/>
</dbReference>
<dbReference type="EMBL" id="JACVXC010000002">
    <property type="protein sequence ID" value="MBD0835434.1"/>
    <property type="molecule type" value="Genomic_DNA"/>
</dbReference>
<sequence length="861" mass="95646">MIKKLYILSVLGCLLAMFNSCDESLSEDTIRDFNLELSRDTLLFNVGGGIKSVEIFTNQDAWTAEYDNTDWYTASEYRDADGYEMLTIEAESSDELETRESLVNITAGPYSKELYIIQLGNAPSIMFENERVEVDKDTTVVDINYVANIDFTISNASTWVTTELIEDMGETILRLKIGKNETGANREYALMFNQVGGEYTAVLNVVQSATLSGYEPASVDEVTGNKKIPVISGTSSSTLGDFDISKSFDGDYMSYFQSDYQETEKLEFSYKLDAGDDMLNYIVYYPSEEAQSQSMRFGNIYVKKVGEDTFTKVLSMQSFYQADPKVFEFANPIENVDEVKFEVVLSFAPSGTIPSVSCAEVEFYTSAVIYDNIFTDITYSELLPDVTIDAILNIDNEFYRNIAKHLLNGTYEYERILDLQPIQSDRVNAKINKASLYEYATGIYFETGQDVVVFCGEQSGASPSLIVLNTNGTTQYPLKEGVNKISVAHGGKVYVNNPTALKVHIASGILEGVFNSNNIDDIQNLEARDYNVVDIVSENYHLIAPLSYAQTTLANIVNAGTNLDAFIANAKTFYAVNEGAYIVNSKLGIVLNETDLNLGSVVNLTTNQLETLVNYTTGYDETVFNVLEAIGEAYEPYVNRAWTQAGVSAKLFALDYFYYNGGYSVLKQNNIYAQAFQDIIVTDLNYNNAESVWSQVVPLWQLNYYAKELLGVSDYYAQMATKVKALSSVSTNYTTHLKAFTTEVLNLNFNGFFNVWNMGTTTTAIVEEAPAGLAYFAEDNKAAYITPADVIQGSFFPSLGGYPTLYGYKNVVALEVYNAGFLAHVAIVGDGGSFYKLTWPEFKSNMKIVAIGSKGDRIQVN</sequence>
<dbReference type="Gene3D" id="2.60.120.260">
    <property type="entry name" value="Galactose-binding domain-like"/>
    <property type="match status" value="1"/>
</dbReference>
<accession>A0A8J6QTD2</accession>
<gene>
    <name evidence="3" type="ORF">ICJ84_08310</name>
</gene>
<evidence type="ECO:0000313" key="3">
    <source>
        <dbReference type="EMBL" id="MBD0835434.1"/>
    </source>
</evidence>
<feature type="chain" id="PRO_5035293556" description="Peptidase M60 domain-containing protein" evidence="1">
    <location>
        <begin position="23"/>
        <end position="861"/>
    </location>
</feature>
<dbReference type="InterPro" id="IPR013783">
    <property type="entry name" value="Ig-like_fold"/>
</dbReference>
<comment type="caution">
    <text evidence="3">The sequence shown here is derived from an EMBL/GenBank/DDBJ whole genome shotgun (WGS) entry which is preliminary data.</text>
</comment>
<dbReference type="Gene3D" id="1.10.390.30">
    <property type="entry name" value="Peptidase M60, enhancin-like domain 3"/>
    <property type="match status" value="1"/>
</dbReference>
<dbReference type="InterPro" id="IPR042279">
    <property type="entry name" value="Pep_M60_3"/>
</dbReference>
<feature type="domain" description="Peptidase M60" evidence="2">
    <location>
        <begin position="436"/>
        <end position="707"/>
    </location>
</feature>
<dbReference type="SMART" id="SM01276">
    <property type="entry name" value="M60-like"/>
    <property type="match status" value="1"/>
</dbReference>
<dbReference type="RefSeq" id="WP_188215909.1">
    <property type="nucleotide sequence ID" value="NZ_BAABGH010000010.1"/>
</dbReference>
<dbReference type="AlphaFoldDB" id="A0A8J6QTD2"/>
<name>A0A8J6QTD2_9FLAO</name>